<dbReference type="Pfam" id="PF01385">
    <property type="entry name" value="OrfB_IS605"/>
    <property type="match status" value="1"/>
</dbReference>
<evidence type="ECO:0000259" key="8">
    <source>
        <dbReference type="Pfam" id="PF01385"/>
    </source>
</evidence>
<evidence type="ECO:0000256" key="3">
    <source>
        <dbReference type="ARBA" id="ARBA00022723"/>
    </source>
</evidence>
<dbReference type="InterPro" id="IPR021027">
    <property type="entry name" value="Transposase_put_HTH"/>
</dbReference>
<dbReference type="InterPro" id="IPR010095">
    <property type="entry name" value="Cas12f1-like_TNB"/>
</dbReference>
<evidence type="ECO:0000259" key="10">
    <source>
        <dbReference type="Pfam" id="PF12323"/>
    </source>
</evidence>
<feature type="compositionally biased region" description="Basic and acidic residues" evidence="7">
    <location>
        <begin position="196"/>
        <end position="219"/>
    </location>
</feature>
<keyword evidence="4" id="KW-0862">Zinc</keyword>
<keyword evidence="6" id="KW-0233">DNA recombination</keyword>
<dbReference type="GO" id="GO:0006310">
    <property type="term" value="P:DNA recombination"/>
    <property type="evidence" value="ECO:0007669"/>
    <property type="project" value="UniProtKB-KW"/>
</dbReference>
<sequence>MNKALKYRLYPTKTQMQMFAKTFGCCRKVWNLMLSDKIESYKTTGKFASVTPAKYKSDYPYLKEVDSLALANTQLNLQKAFRNCFSKTRKKSNAFPKYKSAKRCRKSYTTNNQKGTVAILGNSIRLPKVGAVKAVIHRMPDQDWRLKSATISQDSDGKYYASVLFEYESTPTDSVLCAENAIGLDYSSKSLYVDSDGDHGSHHKYYRESQKRLAKEQRRLSRKTGSRKGESKSSNYLKQLHKINKIHKHISNQRKDQLHKLSTGIANRYDIVCVESLNMKSLANRSFGNGRSTLDNGYGMFLDMLEYKLSDRGKCLVRVDKWFPSSQLCHCCGAINPLTKKLEVRKWTCPACGETHDRDINAAQNILTEGLRIYKQQFVA</sequence>
<protein>
    <submittedName>
        <fullName evidence="11">Putative transposase</fullName>
    </submittedName>
</protein>
<dbReference type="GO" id="GO:0032196">
    <property type="term" value="P:transposition"/>
    <property type="evidence" value="ECO:0007669"/>
    <property type="project" value="UniProtKB-KW"/>
</dbReference>
<accession>W0FK38</accession>
<dbReference type="NCBIfam" id="NF040570">
    <property type="entry name" value="guided_TnpB"/>
    <property type="match status" value="1"/>
</dbReference>
<evidence type="ECO:0000313" key="11">
    <source>
        <dbReference type="EMBL" id="AHF25281.1"/>
    </source>
</evidence>
<organism evidence="11">
    <name type="scientific">uncultured bacterium Contig178</name>
    <dbReference type="NCBI Taxonomy" id="1393517"/>
    <lineage>
        <taxon>Bacteria</taxon>
        <taxon>environmental samples</taxon>
    </lineage>
</organism>
<keyword evidence="3" id="KW-0479">Metal-binding</keyword>
<keyword evidence="5" id="KW-0238">DNA-binding</keyword>
<evidence type="ECO:0000259" key="9">
    <source>
        <dbReference type="Pfam" id="PF07282"/>
    </source>
</evidence>
<feature type="domain" description="Transposase putative helix-turn-helix" evidence="10">
    <location>
        <begin position="1"/>
        <end position="46"/>
    </location>
</feature>
<evidence type="ECO:0000256" key="7">
    <source>
        <dbReference type="SAM" id="MobiDB-lite"/>
    </source>
</evidence>
<keyword evidence="2" id="KW-0815">Transposition</keyword>
<dbReference type="Pfam" id="PF07282">
    <property type="entry name" value="Cas12f1-like_TNB"/>
    <property type="match status" value="1"/>
</dbReference>
<dbReference type="InterPro" id="IPR001959">
    <property type="entry name" value="Transposase"/>
</dbReference>
<feature type="domain" description="Probable transposase IS891/IS1136/IS1341" evidence="8">
    <location>
        <begin position="167"/>
        <end position="284"/>
    </location>
</feature>
<comment type="similarity">
    <text evidence="1">In the C-terminal section; belongs to the transposase 35 family.</text>
</comment>
<dbReference type="GO" id="GO:0003677">
    <property type="term" value="F:DNA binding"/>
    <property type="evidence" value="ECO:0007669"/>
    <property type="project" value="UniProtKB-KW"/>
</dbReference>
<evidence type="ECO:0000256" key="4">
    <source>
        <dbReference type="ARBA" id="ARBA00022833"/>
    </source>
</evidence>
<evidence type="ECO:0000256" key="2">
    <source>
        <dbReference type="ARBA" id="ARBA00022578"/>
    </source>
</evidence>
<evidence type="ECO:0000256" key="1">
    <source>
        <dbReference type="ARBA" id="ARBA00008761"/>
    </source>
</evidence>
<evidence type="ECO:0000256" key="5">
    <source>
        <dbReference type="ARBA" id="ARBA00023125"/>
    </source>
</evidence>
<dbReference type="GO" id="GO:0046872">
    <property type="term" value="F:metal ion binding"/>
    <property type="evidence" value="ECO:0007669"/>
    <property type="project" value="UniProtKB-KW"/>
</dbReference>
<proteinExistence type="inferred from homology"/>
<feature type="region of interest" description="Disordered" evidence="7">
    <location>
        <begin position="196"/>
        <end position="234"/>
    </location>
</feature>
<feature type="domain" description="Cas12f1-like TNB" evidence="9">
    <location>
        <begin position="298"/>
        <end position="366"/>
    </location>
</feature>
<reference evidence="11" key="1">
    <citation type="journal article" date="2013" name="PLoS ONE">
        <title>Metagenomic insights into the carbohydrate-active enzymes carried by the microorganisms adhering to solid digesta in the rumen of cows.</title>
        <authorList>
            <person name="Wang L."/>
            <person name="Hatem A."/>
            <person name="Catalyurek U.V."/>
            <person name="Morrison M."/>
            <person name="Yu Z."/>
        </authorList>
    </citation>
    <scope>NUCLEOTIDE SEQUENCE</scope>
</reference>
<evidence type="ECO:0000256" key="6">
    <source>
        <dbReference type="ARBA" id="ARBA00023172"/>
    </source>
</evidence>
<dbReference type="AlphaFoldDB" id="W0FK38"/>
<dbReference type="Pfam" id="PF12323">
    <property type="entry name" value="HTH_OrfB_IS605"/>
    <property type="match status" value="1"/>
</dbReference>
<name>W0FK38_9BACT</name>
<dbReference type="EMBL" id="KC246827">
    <property type="protein sequence ID" value="AHF25281.1"/>
    <property type="molecule type" value="Genomic_DNA"/>
</dbReference>